<evidence type="ECO:0000313" key="2">
    <source>
        <dbReference type="EMBL" id="EJW83108.1"/>
    </source>
</evidence>
<keyword evidence="1" id="KW-0812">Transmembrane</keyword>
<comment type="caution">
    <text evidence="2">The sequence shown here is derived from an EMBL/GenBank/DDBJ whole genome shotgun (WGS) entry which is preliminary data.</text>
</comment>
<gene>
    <name evidence="2" type="ORF">WUBG_05978</name>
</gene>
<evidence type="ECO:0000256" key="1">
    <source>
        <dbReference type="SAM" id="Phobius"/>
    </source>
</evidence>
<proteinExistence type="predicted"/>
<dbReference type="AlphaFoldDB" id="J9ELS5"/>
<accession>J9ELS5</accession>
<name>J9ELS5_WUCBA</name>
<reference evidence="3" key="1">
    <citation type="submission" date="2012-08" db="EMBL/GenBank/DDBJ databases">
        <title>The Genome Sequence of Wuchereria bancrofti.</title>
        <authorList>
            <person name="Nutman T.B."/>
            <person name="Fink D.L."/>
            <person name="Russ C."/>
            <person name="Young S."/>
            <person name="Zeng Q."/>
            <person name="Koehrsen M."/>
            <person name="Alvarado L."/>
            <person name="Berlin A."/>
            <person name="Chapman S.B."/>
            <person name="Chen Z."/>
            <person name="Freedman E."/>
            <person name="Gellesch M."/>
            <person name="Goldberg J."/>
            <person name="Griggs A."/>
            <person name="Gujja S."/>
            <person name="Heilman E.R."/>
            <person name="Heiman D."/>
            <person name="Hepburn T."/>
            <person name="Howarth C."/>
            <person name="Jen D."/>
            <person name="Larson L."/>
            <person name="Lewis B."/>
            <person name="Mehta T."/>
            <person name="Park D."/>
            <person name="Pearson M."/>
            <person name="Roberts A."/>
            <person name="Saif S."/>
            <person name="Shea T."/>
            <person name="Shenoy N."/>
            <person name="Sisk P."/>
            <person name="Stolte C."/>
            <person name="Sykes S."/>
            <person name="Walk T."/>
            <person name="White J."/>
            <person name="Yandava C."/>
            <person name="Haas B."/>
            <person name="Henn M.R."/>
            <person name="Nusbaum C."/>
            <person name="Birren B."/>
        </authorList>
    </citation>
    <scope>NUCLEOTIDE SEQUENCE [LARGE SCALE GENOMIC DNA]</scope>
    <source>
        <strain evidence="3">NA</strain>
    </source>
</reference>
<feature type="transmembrane region" description="Helical" evidence="1">
    <location>
        <begin position="29"/>
        <end position="55"/>
    </location>
</feature>
<sequence length="66" mass="7205">LLQGKLSKIVRDYSRSKSGEKVHTEVEKVALYGAIVEMYFIAYGIPLIAMSTVLATGTPYDGSPKL</sequence>
<protein>
    <submittedName>
        <fullName evidence="2">Uncharacterized protein</fullName>
    </submittedName>
</protein>
<organism evidence="2 3">
    <name type="scientific">Wuchereria bancrofti</name>
    <dbReference type="NCBI Taxonomy" id="6293"/>
    <lineage>
        <taxon>Eukaryota</taxon>
        <taxon>Metazoa</taxon>
        <taxon>Ecdysozoa</taxon>
        <taxon>Nematoda</taxon>
        <taxon>Chromadorea</taxon>
        <taxon>Rhabditida</taxon>
        <taxon>Spirurina</taxon>
        <taxon>Spiruromorpha</taxon>
        <taxon>Filarioidea</taxon>
        <taxon>Onchocercidae</taxon>
        <taxon>Wuchereria</taxon>
    </lineage>
</organism>
<dbReference type="Proteomes" id="UP000004810">
    <property type="component" value="Unassembled WGS sequence"/>
</dbReference>
<dbReference type="EMBL" id="ADBV01002421">
    <property type="protein sequence ID" value="EJW83108.1"/>
    <property type="molecule type" value="Genomic_DNA"/>
</dbReference>
<keyword evidence="1" id="KW-0472">Membrane</keyword>
<keyword evidence="1" id="KW-1133">Transmembrane helix</keyword>
<evidence type="ECO:0000313" key="3">
    <source>
        <dbReference type="Proteomes" id="UP000004810"/>
    </source>
</evidence>
<feature type="non-terminal residue" evidence="2">
    <location>
        <position position="1"/>
    </location>
</feature>